<evidence type="ECO:0000256" key="3">
    <source>
        <dbReference type="ARBA" id="ARBA00022528"/>
    </source>
</evidence>
<dbReference type="Proteomes" id="UP001604336">
    <property type="component" value="Unassembled WGS sequence"/>
</dbReference>
<dbReference type="Pfam" id="PF13279">
    <property type="entry name" value="4HBT_2"/>
    <property type="match status" value="1"/>
</dbReference>
<dbReference type="Gene3D" id="3.10.129.10">
    <property type="entry name" value="Hotdog Thioesterase"/>
    <property type="match status" value="1"/>
</dbReference>
<dbReference type="AlphaFoldDB" id="A0ABD1R9I1"/>
<dbReference type="PANTHER" id="PTHR31793:SF27">
    <property type="entry name" value="NOVEL THIOESTERASE SUPERFAMILY DOMAIN AND SAPOSIN A-TYPE DOMAIN CONTAINING PROTEIN (0610012H03RIK)"/>
    <property type="match status" value="1"/>
</dbReference>
<dbReference type="InterPro" id="IPR029069">
    <property type="entry name" value="HotDog_dom_sf"/>
</dbReference>
<sequence length="258" mass="29845">MRSSRRQFETWAWILTPREMPKKLPTFSAFYALPNFYFFHQLRYKKMLQSHSLVFPPIYASSHTSRANETWPTLRSPLPIFPSFSRRHLRLPPCHRSSFTPVRSCSAVAFDFKGGKGMGGFHEVELKVRDYELDQYGVVNNAVYASYCQHGRHELLERIGVNADAIARNGDALALSELSLKFLAPLRSGDRFLVKVRVSDSSAARLFFEHFIVKLPNQELILEARATAVWLDKNYRPVRIPPDVRSKFVQFLRHEDAN</sequence>
<dbReference type="GO" id="GO:0016297">
    <property type="term" value="F:fatty acyl-[ACP] hydrolase activity"/>
    <property type="evidence" value="ECO:0007669"/>
    <property type="project" value="UniProtKB-ARBA"/>
</dbReference>
<comment type="subcellular location">
    <subcellularLocation>
        <location evidence="1">Plastid</location>
        <location evidence="1">Chloroplast</location>
    </subcellularLocation>
</comment>
<reference evidence="9" key="1">
    <citation type="submission" date="2024-07" db="EMBL/GenBank/DDBJ databases">
        <title>Two chromosome-level genome assemblies of Korean endemic species Abeliophyllum distichum and Forsythia ovata (Oleaceae).</title>
        <authorList>
            <person name="Jang H."/>
        </authorList>
    </citation>
    <scope>NUCLEOTIDE SEQUENCE [LARGE SCALE GENOMIC DNA]</scope>
</reference>
<keyword evidence="4" id="KW-0934">Plastid</keyword>
<evidence type="ECO:0000256" key="4">
    <source>
        <dbReference type="ARBA" id="ARBA00022640"/>
    </source>
</evidence>
<dbReference type="EMBL" id="JBFOLK010000009">
    <property type="protein sequence ID" value="KAL2485073.1"/>
    <property type="molecule type" value="Genomic_DNA"/>
</dbReference>
<gene>
    <name evidence="8" type="ORF">Adt_29829</name>
</gene>
<keyword evidence="5" id="KW-0378">Hydrolase</keyword>
<keyword evidence="7" id="KW-0443">Lipid metabolism</keyword>
<evidence type="ECO:0000256" key="1">
    <source>
        <dbReference type="ARBA" id="ARBA00004229"/>
    </source>
</evidence>
<accession>A0ABD1R9I1</accession>
<dbReference type="GO" id="GO:0006629">
    <property type="term" value="P:lipid metabolic process"/>
    <property type="evidence" value="ECO:0007669"/>
    <property type="project" value="UniProtKB-KW"/>
</dbReference>
<dbReference type="FunFam" id="3.10.129.10:FF:000037">
    <property type="entry name" value="acyl-acyl carrier protein thioesterase ATL3, chloroplastic"/>
    <property type="match status" value="1"/>
</dbReference>
<keyword evidence="9" id="KW-1185">Reference proteome</keyword>
<comment type="similarity">
    <text evidence="2">Belongs to the 4-hydroxybenzoyl-CoA thioesterase family.</text>
</comment>
<evidence type="ECO:0000256" key="2">
    <source>
        <dbReference type="ARBA" id="ARBA00005953"/>
    </source>
</evidence>
<dbReference type="GO" id="GO:0009507">
    <property type="term" value="C:chloroplast"/>
    <property type="evidence" value="ECO:0007669"/>
    <property type="project" value="UniProtKB-SubCell"/>
</dbReference>
<dbReference type="InterPro" id="IPR050563">
    <property type="entry name" value="4-hydroxybenzoyl-CoA_TE"/>
</dbReference>
<keyword evidence="6" id="KW-0809">Transit peptide</keyword>
<dbReference type="SUPFAM" id="SSF54637">
    <property type="entry name" value="Thioesterase/thiol ester dehydrase-isomerase"/>
    <property type="match status" value="1"/>
</dbReference>
<keyword evidence="3" id="KW-0150">Chloroplast</keyword>
<evidence type="ECO:0000256" key="5">
    <source>
        <dbReference type="ARBA" id="ARBA00022801"/>
    </source>
</evidence>
<proteinExistence type="inferred from homology"/>
<evidence type="ECO:0000256" key="6">
    <source>
        <dbReference type="ARBA" id="ARBA00022946"/>
    </source>
</evidence>
<evidence type="ECO:0000256" key="7">
    <source>
        <dbReference type="ARBA" id="ARBA00023098"/>
    </source>
</evidence>
<organism evidence="8 9">
    <name type="scientific">Abeliophyllum distichum</name>
    <dbReference type="NCBI Taxonomy" id="126358"/>
    <lineage>
        <taxon>Eukaryota</taxon>
        <taxon>Viridiplantae</taxon>
        <taxon>Streptophyta</taxon>
        <taxon>Embryophyta</taxon>
        <taxon>Tracheophyta</taxon>
        <taxon>Spermatophyta</taxon>
        <taxon>Magnoliopsida</taxon>
        <taxon>eudicotyledons</taxon>
        <taxon>Gunneridae</taxon>
        <taxon>Pentapetalae</taxon>
        <taxon>asterids</taxon>
        <taxon>lamiids</taxon>
        <taxon>Lamiales</taxon>
        <taxon>Oleaceae</taxon>
        <taxon>Forsythieae</taxon>
        <taxon>Abeliophyllum</taxon>
    </lineage>
</organism>
<dbReference type="CDD" id="cd00586">
    <property type="entry name" value="4HBT"/>
    <property type="match status" value="1"/>
</dbReference>
<comment type="caution">
    <text evidence="8">The sequence shown here is derived from an EMBL/GenBank/DDBJ whole genome shotgun (WGS) entry which is preliminary data.</text>
</comment>
<evidence type="ECO:0000313" key="8">
    <source>
        <dbReference type="EMBL" id="KAL2485073.1"/>
    </source>
</evidence>
<dbReference type="PANTHER" id="PTHR31793">
    <property type="entry name" value="4-HYDROXYBENZOYL-COA THIOESTERASE FAMILY MEMBER"/>
    <property type="match status" value="1"/>
</dbReference>
<evidence type="ECO:0000313" key="9">
    <source>
        <dbReference type="Proteomes" id="UP001604336"/>
    </source>
</evidence>
<name>A0ABD1R9I1_9LAMI</name>
<protein>
    <submittedName>
        <fullName evidence="8">Thioesterase superfamily protein</fullName>
    </submittedName>
</protein>